<dbReference type="PANTHER" id="PTHR44329">
    <property type="entry name" value="SERINE/THREONINE-PROTEIN KINASE TNNI3K-RELATED"/>
    <property type="match status" value="1"/>
</dbReference>
<keyword evidence="3" id="KW-0418">Kinase</keyword>
<dbReference type="GO" id="GO:0004674">
    <property type="term" value="F:protein serine/threonine kinase activity"/>
    <property type="evidence" value="ECO:0007669"/>
    <property type="project" value="TreeGrafter"/>
</dbReference>
<dbReference type="FunFam" id="1.10.510.10:FF:002497">
    <property type="entry name" value="Serine/threonine protein kinase"/>
    <property type="match status" value="1"/>
</dbReference>
<dbReference type="PROSITE" id="PS50011">
    <property type="entry name" value="PROTEIN_KINASE_DOM"/>
    <property type="match status" value="1"/>
</dbReference>
<feature type="compositionally biased region" description="Polar residues" evidence="1">
    <location>
        <begin position="11"/>
        <end position="22"/>
    </location>
</feature>
<evidence type="ECO:0000313" key="3">
    <source>
        <dbReference type="EMBL" id="GAC98134.1"/>
    </source>
</evidence>
<dbReference type="OrthoDB" id="4062651at2759"/>
<feature type="domain" description="Protein kinase" evidence="2">
    <location>
        <begin position="283"/>
        <end position="1031"/>
    </location>
</feature>
<dbReference type="EMBL" id="DF238815">
    <property type="protein sequence ID" value="GAC98134.1"/>
    <property type="molecule type" value="Genomic_DNA"/>
</dbReference>
<feature type="region of interest" description="Disordered" evidence="1">
    <location>
        <begin position="907"/>
        <end position="999"/>
    </location>
</feature>
<protein>
    <submittedName>
        <fullName evidence="3">Likely protein kinase</fullName>
    </submittedName>
</protein>
<reference evidence="4" key="1">
    <citation type="journal article" date="2013" name="Genome Announc.">
        <title>Draft genome sequence of the basidiomycetous yeast-like fungus Pseudozyma hubeiensis SY62, which produces an abundant amount of the biosurfactant mannosylerythritol lipids.</title>
        <authorList>
            <person name="Konishi M."/>
            <person name="Hatada Y."/>
            <person name="Horiuchi J."/>
        </authorList>
    </citation>
    <scope>NUCLEOTIDE SEQUENCE [LARGE SCALE GENOMIC DNA]</scope>
    <source>
        <strain evidence="4">SY62</strain>
    </source>
</reference>
<feature type="compositionally biased region" description="Pro residues" evidence="1">
    <location>
        <begin position="376"/>
        <end position="386"/>
    </location>
</feature>
<feature type="region of interest" description="Disordered" evidence="1">
    <location>
        <begin position="1"/>
        <end position="101"/>
    </location>
</feature>
<dbReference type="InterPro" id="IPR011009">
    <property type="entry name" value="Kinase-like_dom_sf"/>
</dbReference>
<dbReference type="InterPro" id="IPR008271">
    <property type="entry name" value="Ser/Thr_kinase_AS"/>
</dbReference>
<proteinExistence type="predicted"/>
<keyword evidence="3" id="KW-0808">Transferase</keyword>
<evidence type="ECO:0000313" key="4">
    <source>
        <dbReference type="Proteomes" id="UP000014071"/>
    </source>
</evidence>
<feature type="compositionally biased region" description="Low complexity" evidence="1">
    <location>
        <begin position="949"/>
        <end position="962"/>
    </location>
</feature>
<dbReference type="SUPFAM" id="SSF56112">
    <property type="entry name" value="Protein kinase-like (PK-like)"/>
    <property type="match status" value="1"/>
</dbReference>
<feature type="compositionally biased region" description="Polar residues" evidence="1">
    <location>
        <begin position="138"/>
        <end position="157"/>
    </location>
</feature>
<dbReference type="InterPro" id="IPR051681">
    <property type="entry name" value="Ser/Thr_Kinases-Pseudokinases"/>
</dbReference>
<dbReference type="PROSITE" id="PS00108">
    <property type="entry name" value="PROTEIN_KINASE_ST"/>
    <property type="match status" value="1"/>
</dbReference>
<dbReference type="AlphaFoldDB" id="R9P9V0"/>
<organism evidence="3 4">
    <name type="scientific">Pseudozyma hubeiensis (strain SY62)</name>
    <name type="common">Yeast</name>
    <dbReference type="NCBI Taxonomy" id="1305764"/>
    <lineage>
        <taxon>Eukaryota</taxon>
        <taxon>Fungi</taxon>
        <taxon>Dikarya</taxon>
        <taxon>Basidiomycota</taxon>
        <taxon>Ustilaginomycotina</taxon>
        <taxon>Ustilaginomycetes</taxon>
        <taxon>Ustilaginales</taxon>
        <taxon>Ustilaginaceae</taxon>
        <taxon>Pseudozyma</taxon>
    </lineage>
</organism>
<feature type="compositionally biased region" description="Low complexity" evidence="1">
    <location>
        <begin position="47"/>
        <end position="60"/>
    </location>
</feature>
<feature type="compositionally biased region" description="Low complexity" evidence="1">
    <location>
        <begin position="182"/>
        <end position="194"/>
    </location>
</feature>
<feature type="region of interest" description="Disordered" evidence="1">
    <location>
        <begin position="787"/>
        <end position="823"/>
    </location>
</feature>
<dbReference type="Proteomes" id="UP000014071">
    <property type="component" value="Unassembled WGS sequence"/>
</dbReference>
<dbReference type="GO" id="GO:0005524">
    <property type="term" value="F:ATP binding"/>
    <property type="evidence" value="ECO:0007669"/>
    <property type="project" value="InterPro"/>
</dbReference>
<gene>
    <name evidence="3" type="ORF">PHSY_005723</name>
</gene>
<dbReference type="Pfam" id="PF00069">
    <property type="entry name" value="Pkinase"/>
    <property type="match status" value="1"/>
</dbReference>
<feature type="compositionally biased region" description="Low complexity" evidence="1">
    <location>
        <begin position="205"/>
        <end position="223"/>
    </location>
</feature>
<feature type="compositionally biased region" description="Basic and acidic residues" evidence="1">
    <location>
        <begin position="915"/>
        <end position="924"/>
    </location>
</feature>
<evidence type="ECO:0000256" key="1">
    <source>
        <dbReference type="SAM" id="MobiDB-lite"/>
    </source>
</evidence>
<feature type="compositionally biased region" description="Polar residues" evidence="1">
    <location>
        <begin position="414"/>
        <end position="425"/>
    </location>
</feature>
<dbReference type="SMART" id="SM00220">
    <property type="entry name" value="S_TKc"/>
    <property type="match status" value="1"/>
</dbReference>
<feature type="compositionally biased region" description="Polar residues" evidence="1">
    <location>
        <begin position="731"/>
        <end position="748"/>
    </location>
</feature>
<dbReference type="InterPro" id="IPR000719">
    <property type="entry name" value="Prot_kinase_dom"/>
</dbReference>
<feature type="region of interest" description="Disordered" evidence="1">
    <location>
        <begin position="689"/>
        <end position="758"/>
    </location>
</feature>
<name>R9P9V0_PSEHS</name>
<dbReference type="HOGENOM" id="CLU_295630_0_0_1"/>
<feature type="compositionally biased region" description="Pro residues" evidence="1">
    <location>
        <begin position="195"/>
        <end position="204"/>
    </location>
</feature>
<evidence type="ECO:0000259" key="2">
    <source>
        <dbReference type="PROSITE" id="PS50011"/>
    </source>
</evidence>
<feature type="region of interest" description="Disordered" evidence="1">
    <location>
        <begin position="372"/>
        <end position="431"/>
    </location>
</feature>
<keyword evidence="4" id="KW-1185">Reference proteome</keyword>
<dbReference type="Gene3D" id="1.10.510.10">
    <property type="entry name" value="Transferase(Phosphotransferase) domain 1"/>
    <property type="match status" value="2"/>
</dbReference>
<accession>R9P9V0</accession>
<dbReference type="GeneID" id="24111000"/>
<dbReference type="STRING" id="1305764.R9P9V0"/>
<dbReference type="PANTHER" id="PTHR44329:SF214">
    <property type="entry name" value="PROTEIN KINASE DOMAIN-CONTAINING PROTEIN"/>
    <property type="match status" value="1"/>
</dbReference>
<dbReference type="eggNOG" id="KOG0032">
    <property type="taxonomic scope" value="Eukaryota"/>
</dbReference>
<feature type="region of interest" description="Disordered" evidence="1">
    <location>
        <begin position="137"/>
        <end position="264"/>
    </location>
</feature>
<dbReference type="RefSeq" id="XP_012191721.1">
    <property type="nucleotide sequence ID" value="XM_012336331.1"/>
</dbReference>
<feature type="compositionally biased region" description="Low complexity" evidence="1">
    <location>
        <begin position="799"/>
        <end position="820"/>
    </location>
</feature>
<sequence>MVSAPFRGSQAADSQPGPSSSPMLAINNAKPQTTRARAPWPLDTLWSSSSKRSSSSKSRSPVSPALGHSYDSATGLDAHQHNDFADLPLTPPDSGASAFELRASAHPSLASLQPEAVLMSTSAAAVPPRTPVLLSDDLAQSPQKARSKNDIFNSPVTWLTPPSRPNVSLAAGSQTASPPPSRNSLFFSSFGSSSPRPPSPPSPLPSSSRRSPVKSSSASSDCDPLPPVPRAPLQHAPPEMQKATGRKKGHTRNSSLGRASSEECLEEEARIRATKHVDFRLCPTSDFLLGEGRHCSVYLGSYRPRPEAAAPPTIQQSASTSAWRLCAVKRLHADRQSQLLGLEEAFALRRLGTHPNIIQLIDIRDEVEFTASPRHTPQPLPDPSRAPRPASNNIGLGLPKLEHRGPSPADGANGHSNHSRSTSDMTGRDELLSETQSLKRALAYEKQHEALLARGILHEADPSPLSSQKTRVRVSTAEIPRTANLPTPTFLVQGPDGDDLNNRHIRSQAGTDTNLRKTPANTIDPPRLLMLLELLPNNLALYARKHTQRIDLQQWFEWALQMAEAVVFLHSKGCVHADIKKENMLLTEDLDIKLCDFNSAVFPNPSDPPRDGLGLGTPAYCAPELSRATGGPGATSFSYPIDIFSLGAVLYSLATGYEPFSKARSVVEMLHRKRLFFESEENDRASRLAVEAGSNPNSQPASRSGSLRGRHSKSSSSTYNDAPFAGPASPGSLTSSLNRYLQRSSPTQTRRDASNDSLESVASTITTISGRSPSSLAVARLLEPTDEPRGLLVDPNGPSRSGSLLRDLSRSSAVRRTASTGGRKAMAAGITDLQRLRANGEIGVDQSNSGSAPTSAVVPDLTSILKPTPAVSKVTLLELASRPDWLRRRSSYGDELKSTSSTIAYPSSAAPISEHTIDGSRSIDEGLSTTPTKPSRLRTMFSHTSTGASQVSSSTEGSSASSPLEQTRWHESSGKSGADTQAYEDGHPAIILPGGGRLPDRTRDLLRSMLQADPSARPTAEQVRQRLQAYIQQL</sequence>